<evidence type="ECO:0000313" key="2">
    <source>
        <dbReference type="Proteomes" id="UP001597215"/>
    </source>
</evidence>
<comment type="caution">
    <text evidence="1">The sequence shown here is derived from an EMBL/GenBank/DDBJ whole genome shotgun (WGS) entry which is preliminary data.</text>
</comment>
<dbReference type="EC" id="1.14.19.-" evidence="1"/>
<reference evidence="2" key="1">
    <citation type="journal article" date="2019" name="Int. J. Syst. Evol. Microbiol.">
        <title>The Global Catalogue of Microorganisms (GCM) 10K type strain sequencing project: providing services to taxonomists for standard genome sequencing and annotation.</title>
        <authorList>
            <consortium name="The Broad Institute Genomics Platform"/>
            <consortium name="The Broad Institute Genome Sequencing Center for Infectious Disease"/>
            <person name="Wu L."/>
            <person name="Ma J."/>
        </authorList>
    </citation>
    <scope>NUCLEOTIDE SEQUENCE [LARGE SCALE GENOMIC DNA]</scope>
    <source>
        <strain evidence="2">CGMCC 1.12449</strain>
    </source>
</reference>
<dbReference type="EMBL" id="JBHUEL010000002">
    <property type="protein sequence ID" value="MFD1765686.1"/>
    <property type="molecule type" value="Genomic_DNA"/>
</dbReference>
<dbReference type="InterPro" id="IPR050816">
    <property type="entry name" value="Flavin-dep_Halogenase_NPB"/>
</dbReference>
<keyword evidence="2" id="KW-1185">Reference proteome</keyword>
<gene>
    <name evidence="1" type="ORF">ACFSAG_02365</name>
</gene>
<dbReference type="InterPro" id="IPR006905">
    <property type="entry name" value="Flavin_halogenase"/>
</dbReference>
<dbReference type="Pfam" id="PF04820">
    <property type="entry name" value="Trp_halogenase"/>
    <property type="match status" value="1"/>
</dbReference>
<protein>
    <submittedName>
        <fullName evidence="1">Tryptophan halogenase family protein</fullName>
        <ecNumber evidence="1">1.14.19.-</ecNumber>
    </submittedName>
</protein>
<dbReference type="PIRSF" id="PIRSF011396">
    <property type="entry name" value="Trp_halogenase"/>
    <property type="match status" value="1"/>
</dbReference>
<dbReference type="PROSITE" id="PS51257">
    <property type="entry name" value="PROKAR_LIPOPROTEIN"/>
    <property type="match status" value="1"/>
</dbReference>
<proteinExistence type="predicted"/>
<dbReference type="PANTHER" id="PTHR43747">
    <property type="entry name" value="FAD-BINDING PROTEIN"/>
    <property type="match status" value="1"/>
</dbReference>
<name>A0ABW4MC78_9SPHN</name>
<sequence length="502" mass="55780">MNSTKALHICIMGGGTAGWMAACLLGKRWPQHRITVIESPEIGIIGVGEGSTPQLRAFFETLGIAEAEWMPACNATYKAGISFHGWSNKPGFESYFHPFQTELDHHTVPHFYFHTRARRTGRDVWAHPDRFFLSSQLAKLKLAPIPNENFPFDLGYGYHFDANLVGAYLRGYATGKLNVDHIARTVVEVQLDANGRVAALQLEDGEAVTADFFVDCSGFRSTIMQQALGERFLSFSDNLFNDSAVAMPTPNDPEGITCQTKATALSAGWAWHIPLTNRAGNGYVYSSQYISADQAETELRQHLGMLESDVEARHLKMKVGRVANSWVANCLAVGLSQGFIEPLEATALHIVQATVEGFADAFEAGGFSDVNRDEFNRSIGARYDGIRDYIVAHYRLNTRGDGEYWRANANHDNLSDSLKALMTCWFKGGELDVEVQRQGISKYYAPLSWHCLFAGYGTFPDQNMLFPAEPELPLADMGRIDDFIRRCCLNFPSLTDAMAELN</sequence>
<dbReference type="Gene3D" id="3.50.50.60">
    <property type="entry name" value="FAD/NAD(P)-binding domain"/>
    <property type="match status" value="1"/>
</dbReference>
<dbReference type="GO" id="GO:0016491">
    <property type="term" value="F:oxidoreductase activity"/>
    <property type="evidence" value="ECO:0007669"/>
    <property type="project" value="UniProtKB-KW"/>
</dbReference>
<dbReference type="SUPFAM" id="SSF51905">
    <property type="entry name" value="FAD/NAD(P)-binding domain"/>
    <property type="match status" value="1"/>
</dbReference>
<dbReference type="RefSeq" id="WP_381511055.1">
    <property type="nucleotide sequence ID" value="NZ_JBHUEL010000002.1"/>
</dbReference>
<organism evidence="1 2">
    <name type="scientific">Sphingorhabdus buctiana</name>
    <dbReference type="NCBI Taxonomy" id="1508805"/>
    <lineage>
        <taxon>Bacteria</taxon>
        <taxon>Pseudomonadati</taxon>
        <taxon>Pseudomonadota</taxon>
        <taxon>Alphaproteobacteria</taxon>
        <taxon>Sphingomonadales</taxon>
        <taxon>Sphingomonadaceae</taxon>
        <taxon>Sphingorhabdus</taxon>
    </lineage>
</organism>
<dbReference type="InterPro" id="IPR033856">
    <property type="entry name" value="Trp_halogen"/>
</dbReference>
<dbReference type="InterPro" id="IPR036188">
    <property type="entry name" value="FAD/NAD-bd_sf"/>
</dbReference>
<evidence type="ECO:0000313" key="1">
    <source>
        <dbReference type="EMBL" id="MFD1765686.1"/>
    </source>
</evidence>
<dbReference type="PANTHER" id="PTHR43747:SF4">
    <property type="entry name" value="FLAVIN-DEPENDENT TRYPTOPHAN HALOGENASE"/>
    <property type="match status" value="1"/>
</dbReference>
<keyword evidence="1" id="KW-0560">Oxidoreductase</keyword>
<accession>A0ABW4MC78</accession>
<dbReference type="Proteomes" id="UP001597215">
    <property type="component" value="Unassembled WGS sequence"/>
</dbReference>